<dbReference type="AlphaFoldDB" id="A0A8T1Y039"/>
<sequence length="961" mass="108896">MVREEVSKMGTGRWHCYVMCGEWLCKGCGKWEFQVDHVTKSRIVPVFEGMNLLEMKETVSSEFGVYTQMTLSYWSPESLKFVTGVKTPPVMVTTEVGLDLFLKIAVKNDSMNLFVTFEEPKDNLNRISDERSGGTGWSDEIPTGGASIRLDDEDLLANVLLVEQRKDRKRGPIGDDTPEDSIGGDDYVRPAGYDQDFWNNFLEEDLGGTDAVDVMCSGGESGVFIQDGVGKAGIQAGWSDPLVQAPAETRDLIDIDDEEFDIPPLFDDTEYETEPIPDLDREDDDEVYRGKILAVEKRESGYYEIKKAHLEHTCSTETRQKYMKKATAKVIAAIYKGKFGEPVKGPKAMDMQQLVLEELRVSTSYLKCWRAREKAVEEVHGGDLDAFSKLEEYLHLLKLANPGTITDIVTDTSEAGKERFVYMFLAFGASITGFRKLRRVLVVDGTHLRGTYKGVLLTASGQDANFQVFPLAFAVVDSENDASWTWFFQKVERIIADSPSLTIISDRHRSIYSAKERVFPKAYHGACIVHLERNITARFKNKGLGRMVRNAGCEYKVSSFNKIYKEIKSRNNECAVYLHNIGMAHWTRAYFQGERYNLMKSNIAESLNKALKEGRASPIVELLEFIRAMLTRWFSARRKKSQKHKGLVPPYVDKVMLKTMFRMSGSKIGTVTDWSYEIVGQFGEKHHVHLNEKKCTCKSYDKLKIPCGHAMMAANHIGVPYASLVGDCYKPATWAATYEGVVNPPKDEDGVEMPVSFKNRLILPPHTRRPTGRPRELRIPSIGEFKSSRSDNSNKSYGEASWGRACNCGRSTIKLKAWTDDNPGRRFYKCDVHGFVSWVDVEKQCSWQKMSLLEARDEIRRLKSLIQTTSSGVNKEEDNQNLEAGNQKIEEEKKKLEGEKVKLEGEKVKLEAEKKKIEDLKKRLEDEAKVSKEREKLLRQFIGISWGGFIVAIAIIITILK</sequence>
<keyword evidence="3" id="KW-0862">Zinc</keyword>
<evidence type="ECO:0000256" key="3">
    <source>
        <dbReference type="ARBA" id="ARBA00022833"/>
    </source>
</evidence>
<dbReference type="PANTHER" id="PTHR31973:SF187">
    <property type="entry name" value="MUTATOR TRANSPOSASE MUDRA PROTEIN"/>
    <property type="match status" value="1"/>
</dbReference>
<evidence type="ECO:0000259" key="8">
    <source>
        <dbReference type="PROSITE" id="PS50966"/>
    </source>
</evidence>
<dbReference type="Pfam" id="PF10551">
    <property type="entry name" value="MULE"/>
    <property type="match status" value="1"/>
</dbReference>
<dbReference type="SMART" id="SM00575">
    <property type="entry name" value="ZnF_PMZ"/>
    <property type="match status" value="1"/>
</dbReference>
<evidence type="ECO:0000256" key="1">
    <source>
        <dbReference type="ARBA" id="ARBA00022723"/>
    </source>
</evidence>
<evidence type="ECO:0000313" key="10">
    <source>
        <dbReference type="Proteomes" id="UP000694251"/>
    </source>
</evidence>
<keyword evidence="7" id="KW-0812">Transmembrane</keyword>
<dbReference type="InterPro" id="IPR018289">
    <property type="entry name" value="MULE_transposase_dom"/>
</dbReference>
<proteinExistence type="predicted"/>
<feature type="transmembrane region" description="Helical" evidence="7">
    <location>
        <begin position="941"/>
        <end position="960"/>
    </location>
</feature>
<keyword evidence="2 4" id="KW-0863">Zinc-finger</keyword>
<dbReference type="Proteomes" id="UP000694251">
    <property type="component" value="Chromosome 13"/>
</dbReference>
<keyword evidence="10" id="KW-1185">Reference proteome</keyword>
<accession>A0A8T1Y039</accession>
<evidence type="ECO:0000256" key="2">
    <source>
        <dbReference type="ARBA" id="ARBA00022771"/>
    </source>
</evidence>
<evidence type="ECO:0000256" key="6">
    <source>
        <dbReference type="SAM" id="MobiDB-lite"/>
    </source>
</evidence>
<protein>
    <submittedName>
        <fullName evidence="9">MULE transposase domain</fullName>
    </submittedName>
</protein>
<dbReference type="Pfam" id="PF04434">
    <property type="entry name" value="SWIM"/>
    <property type="match status" value="1"/>
</dbReference>
<reference evidence="9 10" key="1">
    <citation type="submission" date="2020-12" db="EMBL/GenBank/DDBJ databases">
        <title>Concerted genomic and epigenomic changes stabilize Arabidopsis allopolyploids.</title>
        <authorList>
            <person name="Chen Z."/>
        </authorList>
    </citation>
    <scope>NUCLEOTIDE SEQUENCE [LARGE SCALE GENOMIC DNA]</scope>
    <source>
        <strain evidence="9">As9502</strain>
        <tissue evidence="9">Leaf</tissue>
    </source>
</reference>
<keyword evidence="7" id="KW-1133">Transmembrane helix</keyword>
<keyword evidence="7" id="KW-0472">Membrane</keyword>
<dbReference type="InterPro" id="IPR007527">
    <property type="entry name" value="Znf_SWIM"/>
</dbReference>
<dbReference type="Pfam" id="PF25464">
    <property type="entry name" value="DUF7900"/>
    <property type="match status" value="1"/>
</dbReference>
<comment type="caution">
    <text evidence="9">The sequence shown here is derived from an EMBL/GenBank/DDBJ whole genome shotgun (WGS) entry which is preliminary data.</text>
</comment>
<dbReference type="InterPro" id="IPR057222">
    <property type="entry name" value="DUF7900"/>
</dbReference>
<dbReference type="EMBL" id="JAEFBJ010000013">
    <property type="protein sequence ID" value="KAG7537553.1"/>
    <property type="molecule type" value="Genomic_DNA"/>
</dbReference>
<evidence type="ECO:0000256" key="5">
    <source>
        <dbReference type="SAM" id="Coils"/>
    </source>
</evidence>
<dbReference type="OrthoDB" id="1097256at2759"/>
<keyword evidence="1" id="KW-0479">Metal-binding</keyword>
<evidence type="ECO:0000256" key="7">
    <source>
        <dbReference type="SAM" id="Phobius"/>
    </source>
</evidence>
<dbReference type="PROSITE" id="PS50966">
    <property type="entry name" value="ZF_SWIM"/>
    <property type="match status" value="1"/>
</dbReference>
<feature type="domain" description="SWIM-type" evidence="8">
    <location>
        <begin position="686"/>
        <end position="718"/>
    </location>
</feature>
<evidence type="ECO:0000256" key="4">
    <source>
        <dbReference type="PROSITE-ProRule" id="PRU00325"/>
    </source>
</evidence>
<gene>
    <name evidence="9" type="ORF">ISN44_As13g014280</name>
</gene>
<dbReference type="InterPro" id="IPR006564">
    <property type="entry name" value="Znf_PMZ"/>
</dbReference>
<dbReference type="GO" id="GO:0008270">
    <property type="term" value="F:zinc ion binding"/>
    <property type="evidence" value="ECO:0007669"/>
    <property type="project" value="UniProtKB-KW"/>
</dbReference>
<feature type="region of interest" description="Disordered" evidence="6">
    <location>
        <begin position="263"/>
        <end position="282"/>
    </location>
</feature>
<feature type="coiled-coil region" evidence="5">
    <location>
        <begin position="872"/>
        <end position="934"/>
    </location>
</feature>
<keyword evidence="5" id="KW-0175">Coiled coil</keyword>
<evidence type="ECO:0000313" key="9">
    <source>
        <dbReference type="EMBL" id="KAG7537553.1"/>
    </source>
</evidence>
<dbReference type="PANTHER" id="PTHR31973">
    <property type="entry name" value="POLYPROTEIN, PUTATIVE-RELATED"/>
    <property type="match status" value="1"/>
</dbReference>
<name>A0A8T1Y039_ARASU</name>
<organism evidence="9 10">
    <name type="scientific">Arabidopsis suecica</name>
    <name type="common">Swedish thale-cress</name>
    <name type="synonym">Cardaminopsis suecica</name>
    <dbReference type="NCBI Taxonomy" id="45249"/>
    <lineage>
        <taxon>Eukaryota</taxon>
        <taxon>Viridiplantae</taxon>
        <taxon>Streptophyta</taxon>
        <taxon>Embryophyta</taxon>
        <taxon>Tracheophyta</taxon>
        <taxon>Spermatophyta</taxon>
        <taxon>Magnoliopsida</taxon>
        <taxon>eudicotyledons</taxon>
        <taxon>Gunneridae</taxon>
        <taxon>Pentapetalae</taxon>
        <taxon>rosids</taxon>
        <taxon>malvids</taxon>
        <taxon>Brassicales</taxon>
        <taxon>Brassicaceae</taxon>
        <taxon>Camelineae</taxon>
        <taxon>Arabidopsis</taxon>
    </lineage>
</organism>